<dbReference type="EMBL" id="LQYT01000036">
    <property type="protein sequence ID" value="KYD20241.1"/>
    <property type="molecule type" value="Genomic_DNA"/>
</dbReference>
<evidence type="ECO:0000313" key="3">
    <source>
        <dbReference type="Proteomes" id="UP000075683"/>
    </source>
</evidence>
<evidence type="ECO:0000256" key="1">
    <source>
        <dbReference type="SAM" id="MobiDB-lite"/>
    </source>
</evidence>
<comment type="caution">
    <text evidence="2">The sequence shown here is derived from an EMBL/GenBank/DDBJ whole genome shotgun (WGS) entry which is preliminary data.</text>
</comment>
<organism evidence="2 3">
    <name type="scientific">Caldibacillus debilis</name>
    <dbReference type="NCBI Taxonomy" id="301148"/>
    <lineage>
        <taxon>Bacteria</taxon>
        <taxon>Bacillati</taxon>
        <taxon>Bacillota</taxon>
        <taxon>Bacilli</taxon>
        <taxon>Bacillales</taxon>
        <taxon>Bacillaceae</taxon>
        <taxon>Caldibacillus</taxon>
    </lineage>
</organism>
<feature type="region of interest" description="Disordered" evidence="1">
    <location>
        <begin position="36"/>
        <end position="56"/>
    </location>
</feature>
<gene>
    <name evidence="2" type="ORF">B4135_2017</name>
</gene>
<evidence type="ECO:0000313" key="2">
    <source>
        <dbReference type="EMBL" id="KYD20241.1"/>
    </source>
</evidence>
<sequence>MCGKVLRRGTDEASVERENERFPVIDGIMRRRTILGQDEPAGSDGGPAAGEGNGLRVAVCPPRRGRSGIGFVPLFPVSAGGGKGRPPLPRSRDAVSCGRQAGFSRQGPNPFLPLSAIRA</sequence>
<proteinExistence type="predicted"/>
<feature type="compositionally biased region" description="Gly residues" evidence="1">
    <location>
        <begin position="43"/>
        <end position="53"/>
    </location>
</feature>
<reference evidence="2 3" key="1">
    <citation type="submission" date="2016-01" db="EMBL/GenBank/DDBJ databases">
        <title>Draft Genome Sequences of Seven Thermophilic Sporeformers Isolated from Foods.</title>
        <authorList>
            <person name="Berendsen E.M."/>
            <person name="Wells-Bennik M.H."/>
            <person name="Krawcyk A.O."/>
            <person name="De Jong A."/>
            <person name="Holsappel S."/>
            <person name="Eijlander R.T."/>
            <person name="Kuipers O.P."/>
        </authorList>
    </citation>
    <scope>NUCLEOTIDE SEQUENCE [LARGE SCALE GENOMIC DNA]</scope>
    <source>
        <strain evidence="2 3">B4135</strain>
    </source>
</reference>
<protein>
    <submittedName>
        <fullName evidence="2">Uncharacterized protein</fullName>
    </submittedName>
</protein>
<accession>A0A150M7A6</accession>
<dbReference type="Proteomes" id="UP000075683">
    <property type="component" value="Unassembled WGS sequence"/>
</dbReference>
<dbReference type="AlphaFoldDB" id="A0A150M7A6"/>
<feature type="region of interest" description="Disordered" evidence="1">
    <location>
        <begin position="76"/>
        <end position="119"/>
    </location>
</feature>
<dbReference type="STRING" id="301148.B4135_2017"/>
<name>A0A150M7A6_9BACI</name>